<dbReference type="InterPro" id="IPR036388">
    <property type="entry name" value="WH-like_DNA-bd_sf"/>
</dbReference>
<keyword evidence="4" id="KW-0547">Nucleotide-binding</keyword>
<evidence type="ECO:0000256" key="2">
    <source>
        <dbReference type="ARBA" id="ARBA00022614"/>
    </source>
</evidence>
<comment type="caution">
    <text evidence="9">The sequence shown here is derived from an EMBL/GenBank/DDBJ whole genome shotgun (WGS) entry which is preliminary data.</text>
</comment>
<dbReference type="InterPro" id="IPR041118">
    <property type="entry name" value="Rx_N"/>
</dbReference>
<organism evidence="9 10">
    <name type="scientific">Miscanthus lutarioriparius</name>
    <dbReference type="NCBI Taxonomy" id="422564"/>
    <lineage>
        <taxon>Eukaryota</taxon>
        <taxon>Viridiplantae</taxon>
        <taxon>Streptophyta</taxon>
        <taxon>Embryophyta</taxon>
        <taxon>Tracheophyta</taxon>
        <taxon>Spermatophyta</taxon>
        <taxon>Magnoliopsida</taxon>
        <taxon>Liliopsida</taxon>
        <taxon>Poales</taxon>
        <taxon>Poaceae</taxon>
        <taxon>PACMAD clade</taxon>
        <taxon>Panicoideae</taxon>
        <taxon>Andropogonodae</taxon>
        <taxon>Andropogoneae</taxon>
        <taxon>Saccharinae</taxon>
        <taxon>Miscanthus</taxon>
    </lineage>
</organism>
<feature type="domain" description="NB-ARC" evidence="6">
    <location>
        <begin position="171"/>
        <end position="319"/>
    </location>
</feature>
<dbReference type="GO" id="GO:0006952">
    <property type="term" value="P:defense response"/>
    <property type="evidence" value="ECO:0007669"/>
    <property type="project" value="UniProtKB-KW"/>
</dbReference>
<keyword evidence="10" id="KW-1185">Reference proteome</keyword>
<dbReference type="InterPro" id="IPR042197">
    <property type="entry name" value="Apaf_helical"/>
</dbReference>
<evidence type="ECO:0000256" key="5">
    <source>
        <dbReference type="ARBA" id="ARBA00022821"/>
    </source>
</evidence>
<dbReference type="Gene3D" id="1.20.5.4130">
    <property type="match status" value="1"/>
</dbReference>
<evidence type="ECO:0000256" key="1">
    <source>
        <dbReference type="ARBA" id="ARBA00008894"/>
    </source>
</evidence>
<feature type="domain" description="Disease resistance protein winged helix" evidence="8">
    <location>
        <begin position="412"/>
        <end position="460"/>
    </location>
</feature>
<dbReference type="PANTHER" id="PTHR19338:SF75">
    <property type="entry name" value="OS08G0170100 PROTEIN"/>
    <property type="match status" value="1"/>
</dbReference>
<dbReference type="Proteomes" id="UP000604825">
    <property type="component" value="Unassembled WGS sequence"/>
</dbReference>
<evidence type="ECO:0000313" key="9">
    <source>
        <dbReference type="EMBL" id="CAD6344206.1"/>
    </source>
</evidence>
<evidence type="ECO:0000256" key="3">
    <source>
        <dbReference type="ARBA" id="ARBA00022737"/>
    </source>
</evidence>
<dbReference type="Gene3D" id="1.10.8.430">
    <property type="entry name" value="Helical domain of apoptotic protease-activating factors"/>
    <property type="match status" value="1"/>
</dbReference>
<evidence type="ECO:0000259" key="8">
    <source>
        <dbReference type="Pfam" id="PF23559"/>
    </source>
</evidence>
<proteinExistence type="inferred from homology"/>
<dbReference type="Gene3D" id="1.10.10.10">
    <property type="entry name" value="Winged helix-like DNA-binding domain superfamily/Winged helix DNA-binding domain"/>
    <property type="match status" value="1"/>
</dbReference>
<dbReference type="InterPro" id="IPR027417">
    <property type="entry name" value="P-loop_NTPase"/>
</dbReference>
<dbReference type="SUPFAM" id="SSF58113">
    <property type="entry name" value="Apolipoprotein A-I"/>
    <property type="match status" value="1"/>
</dbReference>
<dbReference type="FunFam" id="3.40.50.300:FF:001091">
    <property type="entry name" value="Probable disease resistance protein At1g61300"/>
    <property type="match status" value="1"/>
</dbReference>
<comment type="similarity">
    <text evidence="1">Belongs to the disease resistance NB-LRR family.</text>
</comment>
<dbReference type="PRINTS" id="PR00364">
    <property type="entry name" value="DISEASERSIST"/>
</dbReference>
<dbReference type="Pfam" id="PF23559">
    <property type="entry name" value="WHD_DRP"/>
    <property type="match status" value="1"/>
</dbReference>
<name>A0A811SPU9_9POAL</name>
<accession>A0A811SPU9</accession>
<evidence type="ECO:0000256" key="4">
    <source>
        <dbReference type="ARBA" id="ARBA00022741"/>
    </source>
</evidence>
<gene>
    <name evidence="9" type="ORF">NCGR_LOCUS68304</name>
</gene>
<dbReference type="InterPro" id="IPR058922">
    <property type="entry name" value="WHD_DRP"/>
</dbReference>
<protein>
    <submittedName>
        <fullName evidence="9">Uncharacterized protein</fullName>
    </submittedName>
</protein>
<evidence type="ECO:0000313" key="10">
    <source>
        <dbReference type="Proteomes" id="UP000604825"/>
    </source>
</evidence>
<dbReference type="InterPro" id="IPR002182">
    <property type="entry name" value="NB-ARC"/>
</dbReference>
<feature type="domain" description="Disease resistance N-terminal" evidence="7">
    <location>
        <begin position="9"/>
        <end position="97"/>
    </location>
</feature>
<sequence>MDFATGPLGTLLSKLGQLLQDEYNLQKGVKKDIEFVTRELESMRAALRDVGEVPQEQLKEVVKIWARDVRELSYDMEDIVDTFLVRVQGSEPPSKRSVKRFIKKMTSIVSKAKTRHDIGQEIKDIKERVKDVAERRDRYKVDAITPTKTSVDPRITALYTKAASLEDGMSSAEQRIVSIVGFGGLGKTTLAKAVHDKIKPQFNCTAFVSVSRDPDIIKIFKDMLYELDKNEYMDIHNAALGQQHLTDVVQEFLKNKRYLIVIDDIWDTKPWEMIRCALPENGLKSGVLTTTRIIDVAEHVGGCYRMKLLTQESSKILFYGRIFDSIDKCPQQFSDVSDKVLKKCGGVPLVIVTISSLLANKSRNINEWYNVCDAIGTGIGKNPGMDDMRKILLLSYYDLTPQLKTCLLYLSLFQEDCEVIKDRLILRWIAEGFVQQGDVRQSLFEIGQSYFNELLNEALSSQETHR</sequence>
<keyword evidence="2" id="KW-0433">Leucine-rich repeat</keyword>
<dbReference type="CDD" id="cd14798">
    <property type="entry name" value="RX-CC_like"/>
    <property type="match status" value="1"/>
</dbReference>
<evidence type="ECO:0000259" key="6">
    <source>
        <dbReference type="Pfam" id="PF00931"/>
    </source>
</evidence>
<keyword evidence="3" id="KW-0677">Repeat</keyword>
<dbReference type="PANTHER" id="PTHR19338">
    <property type="entry name" value="TRANSLOCASE OF INNER MITOCHONDRIAL MEMBRANE 13 HOMOLOG"/>
    <property type="match status" value="1"/>
</dbReference>
<evidence type="ECO:0000259" key="7">
    <source>
        <dbReference type="Pfam" id="PF18052"/>
    </source>
</evidence>
<dbReference type="Pfam" id="PF00931">
    <property type="entry name" value="NB-ARC"/>
    <property type="match status" value="1"/>
</dbReference>
<dbReference type="EMBL" id="CAJGYO010000915">
    <property type="protein sequence ID" value="CAD6344206.1"/>
    <property type="molecule type" value="Genomic_DNA"/>
</dbReference>
<dbReference type="Gene3D" id="3.40.50.300">
    <property type="entry name" value="P-loop containing nucleotide triphosphate hydrolases"/>
    <property type="match status" value="1"/>
</dbReference>
<keyword evidence="5" id="KW-0611">Plant defense</keyword>
<reference evidence="9" key="1">
    <citation type="submission" date="2020-10" db="EMBL/GenBank/DDBJ databases">
        <authorList>
            <person name="Han B."/>
            <person name="Lu T."/>
            <person name="Zhao Q."/>
            <person name="Huang X."/>
            <person name="Zhao Y."/>
        </authorList>
    </citation>
    <scope>NUCLEOTIDE SEQUENCE</scope>
</reference>
<dbReference type="SUPFAM" id="SSF52540">
    <property type="entry name" value="P-loop containing nucleoside triphosphate hydrolases"/>
    <property type="match status" value="1"/>
</dbReference>
<dbReference type="AlphaFoldDB" id="A0A811SPU9"/>
<dbReference type="GO" id="GO:0043531">
    <property type="term" value="F:ADP binding"/>
    <property type="evidence" value="ECO:0007669"/>
    <property type="project" value="InterPro"/>
</dbReference>
<dbReference type="InterPro" id="IPR038005">
    <property type="entry name" value="RX-like_CC"/>
</dbReference>
<dbReference type="Pfam" id="PF18052">
    <property type="entry name" value="Rx_N"/>
    <property type="match status" value="1"/>
</dbReference>
<dbReference type="OrthoDB" id="1867717at2759"/>